<dbReference type="InterPro" id="IPR001258">
    <property type="entry name" value="NHL_repeat"/>
</dbReference>
<evidence type="ECO:0008006" key="4">
    <source>
        <dbReference type="Google" id="ProtNLM"/>
    </source>
</evidence>
<dbReference type="InterPro" id="IPR050952">
    <property type="entry name" value="TRIM-NHL_E3_ligases"/>
</dbReference>
<evidence type="ECO:0000313" key="3">
    <source>
        <dbReference type="EMBL" id="EQD37898.1"/>
    </source>
</evidence>
<feature type="non-terminal residue" evidence="3">
    <location>
        <position position="231"/>
    </location>
</feature>
<gene>
    <name evidence="3" type="ORF">B2A_11723</name>
</gene>
<keyword evidence="1" id="KW-0677">Repeat</keyword>
<protein>
    <recommendedName>
        <fullName evidence="4">NHL repeat containing protein</fullName>
    </recommendedName>
</protein>
<dbReference type="PANTHER" id="PTHR24104">
    <property type="entry name" value="E3 UBIQUITIN-PROTEIN LIGASE NHLRC1-RELATED"/>
    <property type="match status" value="1"/>
</dbReference>
<dbReference type="GO" id="GO:0008270">
    <property type="term" value="F:zinc ion binding"/>
    <property type="evidence" value="ECO:0007669"/>
    <property type="project" value="UniProtKB-KW"/>
</dbReference>
<feature type="non-terminal residue" evidence="3">
    <location>
        <position position="1"/>
    </location>
</feature>
<proteinExistence type="predicted"/>
<feature type="region of interest" description="Disordered" evidence="2">
    <location>
        <begin position="202"/>
        <end position="231"/>
    </location>
</feature>
<comment type="caution">
    <text evidence="3">The sequence shown here is derived from an EMBL/GenBank/DDBJ whole genome shotgun (WGS) entry which is preliminary data.</text>
</comment>
<dbReference type="EMBL" id="AUZZ01008470">
    <property type="protein sequence ID" value="EQD37898.1"/>
    <property type="molecule type" value="Genomic_DNA"/>
</dbReference>
<dbReference type="PROSITE" id="PS51125">
    <property type="entry name" value="NHL"/>
    <property type="match status" value="1"/>
</dbReference>
<reference evidence="3" key="2">
    <citation type="journal article" date="2014" name="ISME J.">
        <title>Microbial stratification in low pH oxic and suboxic macroscopic growths along an acid mine drainage.</title>
        <authorList>
            <person name="Mendez-Garcia C."/>
            <person name="Mesa V."/>
            <person name="Sprenger R.R."/>
            <person name="Richter M."/>
            <person name="Diez M.S."/>
            <person name="Solano J."/>
            <person name="Bargiela R."/>
            <person name="Golyshina O.V."/>
            <person name="Manteca A."/>
            <person name="Ramos J.L."/>
            <person name="Gallego J.R."/>
            <person name="Llorente I."/>
            <person name="Martins Dos Santos V.A."/>
            <person name="Jensen O.N."/>
            <person name="Pelaez A.I."/>
            <person name="Sanchez J."/>
            <person name="Ferrer M."/>
        </authorList>
    </citation>
    <scope>NUCLEOTIDE SEQUENCE</scope>
</reference>
<organism evidence="3">
    <name type="scientific">mine drainage metagenome</name>
    <dbReference type="NCBI Taxonomy" id="410659"/>
    <lineage>
        <taxon>unclassified sequences</taxon>
        <taxon>metagenomes</taxon>
        <taxon>ecological metagenomes</taxon>
    </lineage>
</organism>
<accession>T0YXV8</accession>
<reference evidence="3" key="1">
    <citation type="submission" date="2013-08" db="EMBL/GenBank/DDBJ databases">
        <authorList>
            <person name="Mendez C."/>
            <person name="Richter M."/>
            <person name="Ferrer M."/>
            <person name="Sanchez J."/>
        </authorList>
    </citation>
    <scope>NUCLEOTIDE SEQUENCE</scope>
</reference>
<sequence>ALDPQGDLWVADGGNDRVVEFVPPFHTGMAATVAIGQTSLAAAAPGSGADGMGGPGGIGFGSGDLWVTDPTHDRVLGFAPPFATGEAAAVVLGQSGPNGSAPGTSATNLSAPSAVAASPNGTLWVVDTGNDRLLAFPAPVRTGEAAAVVLGAATATAAPTGQIAAPRGIAIDPQGNVWLADAGGNRTLEFVGPTLSNGSAPTVALGQGSVTDHAAGSGPYGETAPDAVASG</sequence>
<evidence type="ECO:0000256" key="2">
    <source>
        <dbReference type="SAM" id="MobiDB-lite"/>
    </source>
</evidence>
<dbReference type="PANTHER" id="PTHR24104:SF25">
    <property type="entry name" value="PROTEIN LIN-41"/>
    <property type="match status" value="1"/>
</dbReference>
<dbReference type="SUPFAM" id="SSF101898">
    <property type="entry name" value="NHL repeat"/>
    <property type="match status" value="1"/>
</dbReference>
<dbReference type="Gene3D" id="2.120.10.30">
    <property type="entry name" value="TolB, C-terminal domain"/>
    <property type="match status" value="1"/>
</dbReference>
<dbReference type="AlphaFoldDB" id="T0YXV8"/>
<dbReference type="InterPro" id="IPR011042">
    <property type="entry name" value="6-blade_b-propeller_TolB-like"/>
</dbReference>
<name>T0YXV8_9ZZZZ</name>
<evidence type="ECO:0000256" key="1">
    <source>
        <dbReference type="ARBA" id="ARBA00022737"/>
    </source>
</evidence>